<accession>A0A250J2I0</accession>
<evidence type="ECO:0000313" key="3">
    <source>
        <dbReference type="Proteomes" id="UP000217257"/>
    </source>
</evidence>
<gene>
    <name evidence="2" type="ORF">CYFUS_003198</name>
</gene>
<evidence type="ECO:0008006" key="4">
    <source>
        <dbReference type="Google" id="ProtNLM"/>
    </source>
</evidence>
<keyword evidence="1" id="KW-0732">Signal</keyword>
<dbReference type="EMBL" id="CP022098">
    <property type="protein sequence ID" value="ATB37773.1"/>
    <property type="molecule type" value="Genomic_DNA"/>
</dbReference>
<proteinExistence type="predicted"/>
<evidence type="ECO:0000313" key="2">
    <source>
        <dbReference type="EMBL" id="ATB37773.1"/>
    </source>
</evidence>
<dbReference type="Proteomes" id="UP000217257">
    <property type="component" value="Chromosome"/>
</dbReference>
<dbReference type="PROSITE" id="PS51257">
    <property type="entry name" value="PROKAR_LIPOPROTEIN"/>
    <property type="match status" value="1"/>
</dbReference>
<organism evidence="2 3">
    <name type="scientific">Cystobacter fuscus</name>
    <dbReference type="NCBI Taxonomy" id="43"/>
    <lineage>
        <taxon>Bacteria</taxon>
        <taxon>Pseudomonadati</taxon>
        <taxon>Myxococcota</taxon>
        <taxon>Myxococcia</taxon>
        <taxon>Myxococcales</taxon>
        <taxon>Cystobacterineae</taxon>
        <taxon>Archangiaceae</taxon>
        <taxon>Cystobacter</taxon>
    </lineage>
</organism>
<dbReference type="KEGG" id="cfus:CYFUS_003198"/>
<feature type="chain" id="PRO_5012603229" description="Lipoprotein" evidence="1">
    <location>
        <begin position="29"/>
        <end position="118"/>
    </location>
</feature>
<dbReference type="AlphaFoldDB" id="A0A250J2I0"/>
<name>A0A250J2I0_9BACT</name>
<sequence>MVVKTDKRIRMKRFAVMTGLMGSLFAFGCGTELPVNGDEMETQSEGMASQPGTLLACTRTTTQAPCGTGYTRTTDTMYCPDINYIHTETICVKCSTGCSVTSVTESIGGCQHTYGACQ</sequence>
<protein>
    <recommendedName>
        <fullName evidence="4">Lipoprotein</fullName>
    </recommendedName>
</protein>
<reference evidence="2 3" key="1">
    <citation type="submission" date="2017-06" db="EMBL/GenBank/DDBJ databases">
        <title>Sequencing and comparative analysis of myxobacterial genomes.</title>
        <authorList>
            <person name="Rupp O."/>
            <person name="Goesmann A."/>
            <person name="Sogaard-Andersen L."/>
        </authorList>
    </citation>
    <scope>NUCLEOTIDE SEQUENCE [LARGE SCALE GENOMIC DNA]</scope>
    <source>
        <strain evidence="2 3">DSM 52655</strain>
    </source>
</reference>
<evidence type="ECO:0000256" key="1">
    <source>
        <dbReference type="SAM" id="SignalP"/>
    </source>
</evidence>
<feature type="signal peptide" evidence="1">
    <location>
        <begin position="1"/>
        <end position="28"/>
    </location>
</feature>